<keyword evidence="6 13" id="KW-0732">Signal</keyword>
<evidence type="ECO:0000256" key="9">
    <source>
        <dbReference type="ARBA" id="ARBA00023004"/>
    </source>
</evidence>
<evidence type="ECO:0000256" key="2">
    <source>
        <dbReference type="ARBA" id="ARBA00022448"/>
    </source>
</evidence>
<dbReference type="GO" id="GO:0033717">
    <property type="term" value="F:gluconate 2-dehydrogenase (acceptor) activity"/>
    <property type="evidence" value="ECO:0007669"/>
    <property type="project" value="UniProtKB-EC"/>
</dbReference>
<feature type="binding site" description="covalent" evidence="11">
    <location>
        <position position="323"/>
    </location>
    <ligand>
        <name>heme c</name>
        <dbReference type="ChEBI" id="CHEBI:61717"/>
        <label>3</label>
    </ligand>
</feature>
<dbReference type="Gene3D" id="1.10.760.10">
    <property type="entry name" value="Cytochrome c-like domain"/>
    <property type="match status" value="3"/>
</dbReference>
<evidence type="ECO:0000256" key="5">
    <source>
        <dbReference type="ARBA" id="ARBA00022723"/>
    </source>
</evidence>
<dbReference type="InterPro" id="IPR051459">
    <property type="entry name" value="Cytochrome_c-type_DH"/>
</dbReference>
<keyword evidence="2" id="KW-0813">Transport</keyword>
<evidence type="ECO:0000259" key="14">
    <source>
        <dbReference type="PROSITE" id="PS51007"/>
    </source>
</evidence>
<dbReference type="InterPro" id="IPR009056">
    <property type="entry name" value="Cyt_c-like_dom"/>
</dbReference>
<comment type="subcellular location">
    <subcellularLocation>
        <location evidence="1">Cell membrane</location>
    </subcellularLocation>
</comment>
<organism evidence="15 16">
    <name type="scientific">Serratia fonticola</name>
    <dbReference type="NCBI Taxonomy" id="47917"/>
    <lineage>
        <taxon>Bacteria</taxon>
        <taxon>Pseudomonadati</taxon>
        <taxon>Pseudomonadota</taxon>
        <taxon>Gammaproteobacteria</taxon>
        <taxon>Enterobacterales</taxon>
        <taxon>Yersiniaceae</taxon>
        <taxon>Serratia</taxon>
    </lineage>
</organism>
<feature type="binding site" description="axial binding residue" evidence="12">
    <location>
        <position position="46"/>
    </location>
    <ligand>
        <name>heme c</name>
        <dbReference type="ChEBI" id="CHEBI:61717"/>
        <label>1</label>
    </ligand>
    <ligandPart>
        <name>Fe</name>
        <dbReference type="ChEBI" id="CHEBI:18248"/>
    </ligandPart>
</feature>
<feature type="domain" description="Cytochrome c" evidence="14">
    <location>
        <begin position="307"/>
        <end position="397"/>
    </location>
</feature>
<feature type="binding site" description="covalent" evidence="11">
    <location>
        <position position="189"/>
    </location>
    <ligand>
        <name>heme c</name>
        <dbReference type="ChEBI" id="CHEBI:61717"/>
        <label>2</label>
    </ligand>
</feature>
<dbReference type="GO" id="GO:0009055">
    <property type="term" value="F:electron transfer activity"/>
    <property type="evidence" value="ECO:0007669"/>
    <property type="project" value="InterPro"/>
</dbReference>
<dbReference type="AlphaFoldDB" id="A0A448SMM1"/>
<evidence type="ECO:0000256" key="7">
    <source>
        <dbReference type="ARBA" id="ARBA00022737"/>
    </source>
</evidence>
<feature type="binding site" description="covalent" evidence="11">
    <location>
        <position position="320"/>
    </location>
    <ligand>
        <name>heme c</name>
        <dbReference type="ChEBI" id="CHEBI:61717"/>
        <label>3</label>
    </ligand>
</feature>
<evidence type="ECO:0000256" key="10">
    <source>
        <dbReference type="ARBA" id="ARBA00023136"/>
    </source>
</evidence>
<evidence type="ECO:0000256" key="6">
    <source>
        <dbReference type="ARBA" id="ARBA00022729"/>
    </source>
</evidence>
<evidence type="ECO:0000256" key="3">
    <source>
        <dbReference type="ARBA" id="ARBA00022475"/>
    </source>
</evidence>
<dbReference type="InterPro" id="IPR008168">
    <property type="entry name" value="Cyt_C_IC"/>
</dbReference>
<dbReference type="PANTHER" id="PTHR35008">
    <property type="entry name" value="BLL4482 PROTEIN-RELATED"/>
    <property type="match status" value="1"/>
</dbReference>
<keyword evidence="10" id="KW-0472">Membrane</keyword>
<proteinExistence type="predicted"/>
<evidence type="ECO:0000256" key="1">
    <source>
        <dbReference type="ARBA" id="ARBA00004236"/>
    </source>
</evidence>
<keyword evidence="5 12" id="KW-0479">Metal-binding</keyword>
<feature type="binding site" description="covalent" evidence="11">
    <location>
        <position position="192"/>
    </location>
    <ligand>
        <name>heme c</name>
        <dbReference type="ChEBI" id="CHEBI:61717"/>
        <label>2</label>
    </ligand>
</feature>
<dbReference type="PIRSF" id="PIRSF000018">
    <property type="entry name" value="Mb_ADH_cyt_c"/>
    <property type="match status" value="1"/>
</dbReference>
<dbReference type="PROSITE" id="PS51007">
    <property type="entry name" value="CYTC"/>
    <property type="match status" value="3"/>
</dbReference>
<name>A0A448SMM1_SERFO</name>
<keyword evidence="7" id="KW-0677">Repeat</keyword>
<feature type="binding site" description="covalent" evidence="11">
    <location>
        <position position="45"/>
    </location>
    <ligand>
        <name>heme c</name>
        <dbReference type="ChEBI" id="CHEBI:61717"/>
        <label>1</label>
    </ligand>
</feature>
<keyword evidence="4 11" id="KW-0349">Heme</keyword>
<keyword evidence="9 12" id="KW-0408">Iron</keyword>
<dbReference type="PANTHER" id="PTHR35008:SF8">
    <property type="entry name" value="ALCOHOL DEHYDROGENASE CYTOCHROME C SUBUNIT"/>
    <property type="match status" value="1"/>
</dbReference>
<dbReference type="PRINTS" id="PR00605">
    <property type="entry name" value="CYTCHROMECIC"/>
</dbReference>
<keyword evidence="15" id="KW-0560">Oxidoreductase</keyword>
<feature type="chain" id="PRO_5019313914" evidence="13">
    <location>
        <begin position="21"/>
        <end position="423"/>
    </location>
</feature>
<dbReference type="GO" id="GO:0020037">
    <property type="term" value="F:heme binding"/>
    <property type="evidence" value="ECO:0007669"/>
    <property type="project" value="InterPro"/>
</dbReference>
<feature type="signal peptide" evidence="13">
    <location>
        <begin position="1"/>
        <end position="20"/>
    </location>
</feature>
<dbReference type="GO" id="GO:0005886">
    <property type="term" value="C:plasma membrane"/>
    <property type="evidence" value="ECO:0007669"/>
    <property type="project" value="UniProtKB-SubCell"/>
</dbReference>
<comment type="cofactor">
    <cofactor evidence="11">
        <name>heme c</name>
        <dbReference type="ChEBI" id="CHEBI:61717"/>
    </cofactor>
    <text evidence="11">Binds 3 heme c groups covalently per subunit.</text>
</comment>
<evidence type="ECO:0000256" key="8">
    <source>
        <dbReference type="ARBA" id="ARBA00022982"/>
    </source>
</evidence>
<feature type="domain" description="Cytochrome c" evidence="14">
    <location>
        <begin position="174"/>
        <end position="287"/>
    </location>
</feature>
<feature type="binding site" description="covalent" evidence="11">
    <location>
        <position position="42"/>
    </location>
    <ligand>
        <name>heme c</name>
        <dbReference type="ChEBI" id="CHEBI:61717"/>
        <label>1</label>
    </ligand>
</feature>
<accession>A0A448SMM1</accession>
<feature type="domain" description="Cytochrome c" evidence="14">
    <location>
        <begin position="28"/>
        <end position="131"/>
    </location>
</feature>
<feature type="binding site" description="axial binding residue" evidence="12">
    <location>
        <position position="193"/>
    </location>
    <ligand>
        <name>heme c</name>
        <dbReference type="ChEBI" id="CHEBI:61717"/>
        <label>2</label>
    </ligand>
    <ligandPart>
        <name>Fe</name>
        <dbReference type="ChEBI" id="CHEBI:18248"/>
    </ligandPart>
</feature>
<feature type="binding site" description="axial binding residue" evidence="12">
    <location>
        <position position="324"/>
    </location>
    <ligand>
        <name>heme c</name>
        <dbReference type="ChEBI" id="CHEBI:61717"/>
        <label>3</label>
    </ligand>
    <ligandPart>
        <name>Fe</name>
        <dbReference type="ChEBI" id="CHEBI:18248"/>
    </ligandPart>
</feature>
<evidence type="ECO:0000256" key="12">
    <source>
        <dbReference type="PIRSR" id="PIRSR000018-51"/>
    </source>
</evidence>
<evidence type="ECO:0000313" key="16">
    <source>
        <dbReference type="Proteomes" id="UP000270487"/>
    </source>
</evidence>
<dbReference type="GO" id="GO:0005506">
    <property type="term" value="F:iron ion binding"/>
    <property type="evidence" value="ECO:0007669"/>
    <property type="project" value="InterPro"/>
</dbReference>
<gene>
    <name evidence="15" type="ORF">NCTC13193_02488</name>
</gene>
<dbReference type="InterPro" id="IPR036909">
    <property type="entry name" value="Cyt_c-like_dom_sf"/>
</dbReference>
<dbReference type="Pfam" id="PF00034">
    <property type="entry name" value="Cytochrom_C"/>
    <property type="match status" value="2"/>
</dbReference>
<evidence type="ECO:0000256" key="11">
    <source>
        <dbReference type="PIRSR" id="PIRSR000018-50"/>
    </source>
</evidence>
<evidence type="ECO:0000313" key="15">
    <source>
        <dbReference type="EMBL" id="VEI68925.1"/>
    </source>
</evidence>
<dbReference type="EMBL" id="LR134492">
    <property type="protein sequence ID" value="VEI68925.1"/>
    <property type="molecule type" value="Genomic_DNA"/>
</dbReference>
<protein>
    <submittedName>
        <fullName evidence="15">Gluconate 2-dehydrogenase cytochrome c subunit</fullName>
        <ecNumber evidence="15">1.1.99.3</ecNumber>
    </submittedName>
</protein>
<evidence type="ECO:0000256" key="4">
    <source>
        <dbReference type="ARBA" id="ARBA00022617"/>
    </source>
</evidence>
<sequence length="423" mass="45593">MKGLTLSLLALLVLSASAQAAEDTHQVGQIAHGEYLARAGDCAACHTAPGGMAFAGGLKMTTPVGAIYSTNITPDKTTGIGAYDLQEFADALRKGIRRDGTRLYPAMPYPSFAKINDEDIRDLYLYFTQRVTPVVQQNKASDIPWPLNMRWPLAMWDGIFREDGAYQPDANQSAQWNRGAYLVQGLGHCGSCHTPRGIGFQEKALNQTDDAYLSGGTLEGWHAASLRGDTLSGLGSWNAADLTRFLKTGHSDRFAAFGSMVDVVQDSTQHLSDEDLQAIATYLKSLPAGDEQKTPTANQPLALYSIDQGNPGGQAYLDNCAACHRSDGQGYRNTFPQLAHNPALLAEDPASVISIILNGSRTPMTIEAPTGLTMPDFGWRLSDQQVAQIATFVRTSWGNNAAPVSADQVKEIRENSAAKPSQQ</sequence>
<dbReference type="Proteomes" id="UP000270487">
    <property type="component" value="Chromosome"/>
</dbReference>
<dbReference type="SUPFAM" id="SSF46626">
    <property type="entry name" value="Cytochrome c"/>
    <property type="match status" value="3"/>
</dbReference>
<dbReference type="EC" id="1.1.99.3" evidence="15"/>
<dbReference type="InterPro" id="IPR014353">
    <property type="entry name" value="Membr-bd_ADH_cyt_c"/>
</dbReference>
<keyword evidence="3" id="KW-1003">Cell membrane</keyword>
<keyword evidence="8" id="KW-0249">Electron transport</keyword>
<reference evidence="15 16" key="1">
    <citation type="submission" date="2018-12" db="EMBL/GenBank/DDBJ databases">
        <authorList>
            <consortium name="Pathogen Informatics"/>
        </authorList>
    </citation>
    <scope>NUCLEOTIDE SEQUENCE [LARGE SCALE GENOMIC DNA]</scope>
    <source>
        <strain evidence="15 16">NCTC13193</strain>
    </source>
</reference>
<evidence type="ECO:0000256" key="13">
    <source>
        <dbReference type="SAM" id="SignalP"/>
    </source>
</evidence>